<dbReference type="InterPro" id="IPR027417">
    <property type="entry name" value="P-loop_NTPase"/>
</dbReference>
<feature type="repeat" description="PPR" evidence="2">
    <location>
        <begin position="461"/>
        <end position="491"/>
    </location>
</feature>
<feature type="repeat" description="PPR" evidence="2">
    <location>
        <begin position="796"/>
        <end position="830"/>
    </location>
</feature>
<keyword evidence="1" id="KW-0677">Repeat</keyword>
<dbReference type="FunFam" id="1.25.40.10:FF:001218">
    <property type="entry name" value="Pentatricopeptide repeat-containing protein, mitochondrial"/>
    <property type="match status" value="1"/>
</dbReference>
<dbReference type="InterPro" id="IPR011990">
    <property type="entry name" value="TPR-like_helical_dom_sf"/>
</dbReference>
<sequence>MRLAIAPQVQGFLFLRPYSLTIQHCPSPSPPSISQVYDDLLRICFRLQQTKTNPHHHHDYHVFDNIPNHGDGEMAKVVHAHAIKHDISSDGFLASATIDLYATAGNVPFAQRLFHQLHPRQRHLSAYNSIISMYSRQGLFQNALRCFVSMMRFGQLPDQFTLAIALSVCSKLRNVEFGTLLHSCVIKVGFESNPFCQGALIDLYAKCGFLRHASAIFDAAVHLDTVSWTALISGYVRARLPQDALQVFDKMQIAGCSRDQVVFVTVLNALVNLGKLDDACKLFRDMHTSNVVAWNAMISGHAKRGHHKEAIEFFLEMRKCGIKSSRSTLASVLSAIASLAALDYGLLVHGEAIKQGLGSSIYVGSSLISMYGKCEMLDAAKQVFDVMSEKNMVTWNAMLGVYAQNGYFNHVVELFLNMTRRTIEPDEFTFTSILSSCACFESLEIGRQVHSVVIKRSFANNLFVNNALVDMYAKAGDLKEARKQFERMKTRDNISWNAIIVGYVQEEEETDAFKMFNRMRLHGIVPDEVALASILSACGNVKLLEAGLQFHCLAVKLGLETNLFVGSSLIDMYSKCCSIEDARKIYSRMPEWSVVSMNALISGYALKNIKEAINLFSEMLALGLKPSEITFASLIDACKGSQVNLGLQIHCAIVKRGLLCGSEFLGTSLLGMYMDSQRIADANLLFSEFLNLKSIVMWTALISGYTQNDCCYKAINSYREIRDNSIFPDQATFVSVLRACALLSALQDGKEIHSLIFHTGFDLDELTSSALIVMYAKCGDVKSAVQVFEEMGTKKDVISWNSMIVGFAKNGHAESALKVFNEMAHACVTPDDVTFLGVLTACSHAGWVFEGRQIFYFMVNCYGIEPRADHYACIVDLLGRWGNLKEAEEFIDKLNVEPNAMIWANLLGACRIHGDDIRGERAAKNLIKLEPDNSSPYVLLSNMYAASGHWNEARSLRRTMIQKEIQKMPGCSWIVVGQKTNSFVAGTVRFNLDPFNEHNDADLWEALERAHLKDVIWRNSLGLDAEVSEAGKNFSVGQRQLLSLSRALLRRSKILVLDEATAAVDVRTDALIQKTIPEEFKSCTMIIIAHHLNTIIDCDRILLLDGDKEPQMPNIYAA</sequence>
<dbReference type="GO" id="GO:0016887">
    <property type="term" value="F:ATP hydrolysis activity"/>
    <property type="evidence" value="ECO:0007669"/>
    <property type="project" value="InterPro"/>
</dbReference>
<dbReference type="RefSeq" id="XP_052110066.1">
    <property type="nucleotide sequence ID" value="XM_052254106.1"/>
</dbReference>
<protein>
    <submittedName>
        <fullName evidence="4">Pentatricopeptide repeat-containing protein At3g09040, mitochondrial isoform X1</fullName>
    </submittedName>
</protein>
<dbReference type="PROSITE" id="PS51375">
    <property type="entry name" value="PPR"/>
    <property type="match status" value="10"/>
</dbReference>
<feature type="repeat" description="PPR" evidence="2">
    <location>
        <begin position="391"/>
        <end position="425"/>
    </location>
</feature>
<dbReference type="KEGG" id="adu:107465244"/>
<dbReference type="InterPro" id="IPR017871">
    <property type="entry name" value="ABC_transporter-like_CS"/>
</dbReference>
<dbReference type="GO" id="GO:0005524">
    <property type="term" value="F:ATP binding"/>
    <property type="evidence" value="ECO:0007669"/>
    <property type="project" value="InterPro"/>
</dbReference>
<dbReference type="Proteomes" id="UP000515211">
    <property type="component" value="Chromosome 9"/>
</dbReference>
<dbReference type="InterPro" id="IPR046960">
    <property type="entry name" value="PPR_At4g14850-like_plant"/>
</dbReference>
<reference evidence="4" key="2">
    <citation type="submission" date="2025-08" db="UniProtKB">
        <authorList>
            <consortium name="RefSeq"/>
        </authorList>
    </citation>
    <scope>IDENTIFICATION</scope>
    <source>
        <tissue evidence="4">Whole plant</tissue>
    </source>
</reference>
<dbReference type="GeneID" id="107465244"/>
<dbReference type="Pfam" id="PF13041">
    <property type="entry name" value="PPR_2"/>
    <property type="match status" value="6"/>
</dbReference>
<evidence type="ECO:0000313" key="3">
    <source>
        <dbReference type="Proteomes" id="UP000515211"/>
    </source>
</evidence>
<dbReference type="FunFam" id="1.25.40.10:FF:000344">
    <property type="entry name" value="Pentatricopeptide repeat-containing protein"/>
    <property type="match status" value="1"/>
</dbReference>
<dbReference type="Pfam" id="PF20431">
    <property type="entry name" value="E_motif"/>
    <property type="match status" value="1"/>
</dbReference>
<dbReference type="FunFam" id="1.25.40.10:FF:002146">
    <property type="entry name" value="Pentatricopeptide repeat-containing protein, mitochondrial"/>
    <property type="match status" value="1"/>
</dbReference>
<feature type="repeat" description="PPR" evidence="2">
    <location>
        <begin position="290"/>
        <end position="324"/>
    </location>
</feature>
<dbReference type="NCBIfam" id="TIGR00756">
    <property type="entry name" value="PPR"/>
    <property type="match status" value="7"/>
</dbReference>
<keyword evidence="3" id="KW-1185">Reference proteome</keyword>
<dbReference type="GO" id="GO:0009451">
    <property type="term" value="P:RNA modification"/>
    <property type="evidence" value="ECO:0007669"/>
    <property type="project" value="InterPro"/>
</dbReference>
<gene>
    <name evidence="4" type="primary">LOC107465244</name>
</gene>
<accession>A0A9C6T521</accession>
<dbReference type="GO" id="GO:0003723">
    <property type="term" value="F:RNA binding"/>
    <property type="evidence" value="ECO:0007669"/>
    <property type="project" value="InterPro"/>
</dbReference>
<feature type="repeat" description="PPR" evidence="2">
    <location>
        <begin position="764"/>
        <end position="794"/>
    </location>
</feature>
<feature type="repeat" description="PPR" evidence="2">
    <location>
        <begin position="492"/>
        <end position="526"/>
    </location>
</feature>
<dbReference type="PANTHER" id="PTHR47926">
    <property type="entry name" value="PENTATRICOPEPTIDE REPEAT-CONTAINING PROTEIN"/>
    <property type="match status" value="1"/>
</dbReference>
<proteinExistence type="predicted"/>
<dbReference type="SUPFAM" id="SSF48452">
    <property type="entry name" value="TPR-like"/>
    <property type="match status" value="1"/>
</dbReference>
<feature type="repeat" description="PPR" evidence="2">
    <location>
        <begin position="224"/>
        <end position="258"/>
    </location>
</feature>
<name>A0A9C6T521_ARADU</name>
<reference evidence="3" key="1">
    <citation type="journal article" date="2016" name="Nat. Genet.">
        <title>The genome sequences of Arachis duranensis and Arachis ipaensis, the diploid ancestors of cultivated peanut.</title>
        <authorList>
            <person name="Bertioli D.J."/>
            <person name="Cannon S.B."/>
            <person name="Froenicke L."/>
            <person name="Huang G."/>
            <person name="Farmer A.D."/>
            <person name="Cannon E.K."/>
            <person name="Liu X."/>
            <person name="Gao D."/>
            <person name="Clevenger J."/>
            <person name="Dash S."/>
            <person name="Ren L."/>
            <person name="Moretzsohn M.C."/>
            <person name="Shirasawa K."/>
            <person name="Huang W."/>
            <person name="Vidigal B."/>
            <person name="Abernathy B."/>
            <person name="Chu Y."/>
            <person name="Niederhuth C.E."/>
            <person name="Umale P."/>
            <person name="Araujo A.C."/>
            <person name="Kozik A."/>
            <person name="Kim K.D."/>
            <person name="Burow M.D."/>
            <person name="Varshney R.K."/>
            <person name="Wang X."/>
            <person name="Zhang X."/>
            <person name="Barkley N."/>
            <person name="Guimaraes P.M."/>
            <person name="Isobe S."/>
            <person name="Guo B."/>
            <person name="Liao B."/>
            <person name="Stalker H.T."/>
            <person name="Schmitz R.J."/>
            <person name="Scheffler B.E."/>
            <person name="Leal-Bertioli S.C."/>
            <person name="Xun X."/>
            <person name="Jackson S.A."/>
            <person name="Michelmore R."/>
            <person name="Ozias-Akins P."/>
        </authorList>
    </citation>
    <scope>NUCLEOTIDE SEQUENCE [LARGE SCALE GENOMIC DNA]</scope>
    <source>
        <strain evidence="3">cv. V14167</strain>
    </source>
</reference>
<feature type="repeat" description="PPR" evidence="2">
    <location>
        <begin position="259"/>
        <end position="289"/>
    </location>
</feature>
<dbReference type="Pfam" id="PF01535">
    <property type="entry name" value="PPR"/>
    <property type="match status" value="5"/>
</dbReference>
<dbReference type="PANTHER" id="PTHR47926:SF441">
    <property type="entry name" value="PENTATRICOPEPTIDE REPEAT-CONTAINING PROTEIN"/>
    <property type="match status" value="1"/>
</dbReference>
<feature type="repeat" description="PPR" evidence="2">
    <location>
        <begin position="593"/>
        <end position="626"/>
    </location>
</feature>
<dbReference type="SUPFAM" id="SSF52540">
    <property type="entry name" value="P-loop containing nucleoside triphosphate hydrolases"/>
    <property type="match status" value="1"/>
</dbReference>
<dbReference type="InterPro" id="IPR046848">
    <property type="entry name" value="E_motif"/>
</dbReference>
<dbReference type="PROSITE" id="PS00211">
    <property type="entry name" value="ABC_TRANSPORTER_1"/>
    <property type="match status" value="1"/>
</dbReference>
<evidence type="ECO:0000313" key="4">
    <source>
        <dbReference type="RefSeq" id="XP_052110066.1"/>
    </source>
</evidence>
<dbReference type="Gene3D" id="3.40.50.300">
    <property type="entry name" value="P-loop containing nucleotide triphosphate hydrolases"/>
    <property type="match status" value="1"/>
</dbReference>
<dbReference type="AlphaFoldDB" id="A0A9C6T521"/>
<feature type="repeat" description="PPR" evidence="2">
    <location>
        <begin position="123"/>
        <end position="157"/>
    </location>
</feature>
<dbReference type="Gene3D" id="1.25.40.10">
    <property type="entry name" value="Tetratricopeptide repeat domain"/>
    <property type="match status" value="7"/>
</dbReference>
<dbReference type="FunFam" id="1.25.40.10:FF:001093">
    <property type="entry name" value="Pentatricopeptide repeat-containing protein At2g34400"/>
    <property type="match status" value="1"/>
</dbReference>
<dbReference type="FunFam" id="1.25.40.10:FF:000073">
    <property type="entry name" value="Pentatricopeptide repeat-containing protein chloroplastic"/>
    <property type="match status" value="1"/>
</dbReference>
<dbReference type="InterPro" id="IPR002885">
    <property type="entry name" value="PPR_rpt"/>
</dbReference>
<evidence type="ECO:0000256" key="2">
    <source>
        <dbReference type="PROSITE-ProRule" id="PRU00708"/>
    </source>
</evidence>
<organism evidence="3 4">
    <name type="scientific">Arachis duranensis</name>
    <name type="common">Wild peanut</name>
    <dbReference type="NCBI Taxonomy" id="130453"/>
    <lineage>
        <taxon>Eukaryota</taxon>
        <taxon>Viridiplantae</taxon>
        <taxon>Streptophyta</taxon>
        <taxon>Embryophyta</taxon>
        <taxon>Tracheophyta</taxon>
        <taxon>Spermatophyta</taxon>
        <taxon>Magnoliopsida</taxon>
        <taxon>eudicotyledons</taxon>
        <taxon>Gunneridae</taxon>
        <taxon>Pentapetalae</taxon>
        <taxon>rosids</taxon>
        <taxon>fabids</taxon>
        <taxon>Fabales</taxon>
        <taxon>Fabaceae</taxon>
        <taxon>Papilionoideae</taxon>
        <taxon>50 kb inversion clade</taxon>
        <taxon>dalbergioids sensu lato</taxon>
        <taxon>Dalbergieae</taxon>
        <taxon>Pterocarpus clade</taxon>
        <taxon>Arachis</taxon>
    </lineage>
</organism>
<evidence type="ECO:0000256" key="1">
    <source>
        <dbReference type="ARBA" id="ARBA00022737"/>
    </source>
</evidence>